<dbReference type="GO" id="GO:0046872">
    <property type="term" value="F:metal ion binding"/>
    <property type="evidence" value="ECO:0007669"/>
    <property type="project" value="UniProtKB-KW"/>
</dbReference>
<reference evidence="5" key="1">
    <citation type="submission" date="2016-10" db="EMBL/GenBank/DDBJ databases">
        <authorList>
            <person name="Benchimol M."/>
            <person name="Almeida L.G."/>
            <person name="Vasconcelos A.T."/>
            <person name="Perreira-Neves A."/>
            <person name="Rosa I.A."/>
            <person name="Tasca T."/>
            <person name="Bogo M.R."/>
            <person name="de Souza W."/>
        </authorList>
    </citation>
    <scope>NUCLEOTIDE SEQUENCE [LARGE SCALE GENOMIC DNA]</scope>
    <source>
        <strain evidence="5">K</strain>
    </source>
</reference>
<dbReference type="PROSITE" id="PS51845">
    <property type="entry name" value="PDEASE_I_2"/>
    <property type="match status" value="1"/>
</dbReference>
<comment type="caution">
    <text evidence="5">The sequence shown here is derived from an EMBL/GenBank/DDBJ whole genome shotgun (WGS) entry which is preliminary data.</text>
</comment>
<dbReference type="EMBL" id="MLAK01000003">
    <property type="protein sequence ID" value="OHT17430.1"/>
    <property type="molecule type" value="Genomic_DNA"/>
</dbReference>
<dbReference type="SUPFAM" id="SSF109604">
    <property type="entry name" value="HD-domain/PDEase-like"/>
    <property type="match status" value="1"/>
</dbReference>
<dbReference type="InterPro" id="IPR036971">
    <property type="entry name" value="PDEase_catalytic_dom_sf"/>
</dbReference>
<protein>
    <submittedName>
        <fullName evidence="5">GAF domain containing protein</fullName>
    </submittedName>
</protein>
<proteinExistence type="predicted"/>
<feature type="compositionally biased region" description="Low complexity" evidence="3">
    <location>
        <begin position="154"/>
        <end position="176"/>
    </location>
</feature>
<keyword evidence="2" id="KW-0378">Hydrolase</keyword>
<sequence length="1299" mass="145372">MATTPNKRRKQRYYDELATKLPAFAANHATTSLSRRPVTVSIPKRGKIVSVHRKPPDVIKQVSTLQFDQDPPPFRPTTPMRRQIHVAPIYPQTAKRNRPKSNLLIDLNIKPVVPDIIRSNNTKQQAGTGRSTIRSTGRSTGRNGEAKESQIYLSTTRSTSRSLFIPNDSNTNSPITTSISSFSSAENFTGRSDADLDQIKKVELKEIGIDDDVNNNDDDDDDDFKMPYIPPLLIEAVTGPNLPPSPPPSLSPFTFADEVTQLTDADFDQFLEEDTLFVKSVIVGSRWNTETIYSFASQLGEEQFGIMTDIYFRQAMKIATIIHLINELLQLDDISQISQKLEKSLQEIFNVTTCVVWINIPSAKTYINYTRLMKYPHGVGIVGNVGADKREFMTPNPTMCSLYSEEQDLPFCEEAEVINCQPIVDPKSNVLYGVILLIDKYHKSGMTYSYWPQSEAFLMNFLTSHLYRVFKKFNSSNAFTSNMYKILGKFISRVHNISRLIPTIKASVTSMIKCENFTIFIKEKDKIITFKYNKSGLQLSNISLDKLGIVSRVFKTHEVINVPTANLDKDFNVSIDNTYKNGVLAVPMISNGNMIGAFAVRGKKHYPCFTTEDINNLTFLTAIATPTIVSSLAMRNRTTELRKALNAQNKLASLLQTAESFARETNLDHLLETIIETSKNLVDADRASLFVVDDSRTQLMTKVADGIKPLLMPINQGIVGSVAISGQLINIPDAYDDPRFNSSVDKQTGYRTRSLVTIPVHDQFGQIIAVMQLMNKKGYKPFSDNDVELCKAMCVFAGIALANSKVIEGALNSSNRIKAMMKTVKLLNSNDSLSSVLHTIMNTLRTLVQADRSALFTVDKQSSTLSATINVGEMASIVLTAGKGVVGFIADTGKSVNIPDAYKDERFHSGTDQATGYRTRSILGAPVKDKNGNILAVIEMINKDMATNGGVFTRDDEQLLNAFSSFVGFAYSKHKTRDSSQTVAIWLANLFTSESSTAFEPPKTLLLPLDKINTLELPAKKINELMKIGFSVFYHSGLCETFKIQNSKLSRFLLSVFELHKNSRIFTFERAVRSLQFVFYIIHNSEIDSFITPVEKFALLIAALCHNLNYTDEFEGTQMGVALSVLFRNRPPYEIYHCEQTISVLTNVDTNIIETLTLPQSEIFWHIVFDTVIATDISQHFEIINSTSCLVRPQKLFNKSVNLHRLALFKLILKSSDVSDSLRGFEDSKTFSHFSIDLQTTTLFTEIDEAKLNIGFNTIVTRPIVSLISDFLPSMSILLDSLNETINGWQEILNHSLVL</sequence>
<dbReference type="SUPFAM" id="SSF55781">
    <property type="entry name" value="GAF domain-like"/>
    <property type="match status" value="4"/>
</dbReference>
<dbReference type="Pfam" id="PF00233">
    <property type="entry name" value="PDEase_I"/>
    <property type="match status" value="1"/>
</dbReference>
<accession>A0A1J4L657</accession>
<dbReference type="Gene3D" id="1.10.1300.10">
    <property type="entry name" value="3'5'-cyclic nucleotide phosphodiesterase, catalytic domain"/>
    <property type="match status" value="1"/>
</dbReference>
<dbReference type="InterPro" id="IPR002073">
    <property type="entry name" value="PDEase_catalytic_dom"/>
</dbReference>
<dbReference type="PANTHER" id="PTHR11347">
    <property type="entry name" value="CYCLIC NUCLEOTIDE PHOSPHODIESTERASE"/>
    <property type="match status" value="1"/>
</dbReference>
<evidence type="ECO:0000256" key="2">
    <source>
        <dbReference type="ARBA" id="ARBA00022801"/>
    </source>
</evidence>
<dbReference type="RefSeq" id="XP_068370566.1">
    <property type="nucleotide sequence ID" value="XM_068496612.1"/>
</dbReference>
<gene>
    <name evidence="5" type="ORF">TRFO_12390</name>
</gene>
<dbReference type="OrthoDB" id="74705at2759"/>
<keyword evidence="6" id="KW-1185">Reference proteome</keyword>
<organism evidence="5 6">
    <name type="scientific">Tritrichomonas foetus</name>
    <dbReference type="NCBI Taxonomy" id="1144522"/>
    <lineage>
        <taxon>Eukaryota</taxon>
        <taxon>Metamonada</taxon>
        <taxon>Parabasalia</taxon>
        <taxon>Tritrichomonadida</taxon>
        <taxon>Tritrichomonadidae</taxon>
        <taxon>Tritrichomonas</taxon>
    </lineage>
</organism>
<dbReference type="GeneID" id="94831316"/>
<evidence type="ECO:0000313" key="5">
    <source>
        <dbReference type="EMBL" id="OHT17430.1"/>
    </source>
</evidence>
<dbReference type="GO" id="GO:0007165">
    <property type="term" value="P:signal transduction"/>
    <property type="evidence" value="ECO:0007669"/>
    <property type="project" value="InterPro"/>
</dbReference>
<feature type="domain" description="PDEase" evidence="4">
    <location>
        <begin position="989"/>
        <end position="1299"/>
    </location>
</feature>
<feature type="compositionally biased region" description="Polar residues" evidence="3">
    <location>
        <begin position="118"/>
        <end position="142"/>
    </location>
</feature>
<dbReference type="Proteomes" id="UP000179807">
    <property type="component" value="Unassembled WGS sequence"/>
</dbReference>
<evidence type="ECO:0000256" key="3">
    <source>
        <dbReference type="SAM" id="MobiDB-lite"/>
    </source>
</evidence>
<name>A0A1J4L657_9EUKA</name>
<keyword evidence="1" id="KW-0479">Metal-binding</keyword>
<feature type="region of interest" description="Disordered" evidence="3">
    <location>
        <begin position="118"/>
        <end position="176"/>
    </location>
</feature>
<evidence type="ECO:0000313" key="6">
    <source>
        <dbReference type="Proteomes" id="UP000179807"/>
    </source>
</evidence>
<dbReference type="InterPro" id="IPR003018">
    <property type="entry name" value="GAF"/>
</dbReference>
<evidence type="ECO:0000259" key="4">
    <source>
        <dbReference type="PROSITE" id="PS51845"/>
    </source>
</evidence>
<evidence type="ECO:0000256" key="1">
    <source>
        <dbReference type="ARBA" id="ARBA00022723"/>
    </source>
</evidence>
<dbReference type="GO" id="GO:0004114">
    <property type="term" value="F:3',5'-cyclic-nucleotide phosphodiesterase activity"/>
    <property type="evidence" value="ECO:0007669"/>
    <property type="project" value="InterPro"/>
</dbReference>
<dbReference type="Pfam" id="PF01590">
    <property type="entry name" value="GAF"/>
    <property type="match status" value="2"/>
</dbReference>
<dbReference type="InterPro" id="IPR029016">
    <property type="entry name" value="GAF-like_dom_sf"/>
</dbReference>
<dbReference type="SMART" id="SM00065">
    <property type="entry name" value="GAF"/>
    <property type="match status" value="3"/>
</dbReference>
<dbReference type="Gene3D" id="3.30.450.40">
    <property type="match status" value="3"/>
</dbReference>
<dbReference type="VEuPathDB" id="TrichDB:TRFO_12390"/>